<keyword evidence="4" id="KW-1185">Reference proteome</keyword>
<dbReference type="Proteomes" id="UP000016933">
    <property type="component" value="Unassembled WGS sequence"/>
</dbReference>
<reference evidence="3 4" key="2">
    <citation type="journal article" date="2012" name="PLoS Pathog.">
        <title>Diverse lifestyles and strategies of plant pathogenesis encoded in the genomes of eighteen Dothideomycetes fungi.</title>
        <authorList>
            <person name="Ohm R.A."/>
            <person name="Feau N."/>
            <person name="Henrissat B."/>
            <person name="Schoch C.L."/>
            <person name="Horwitz B.A."/>
            <person name="Barry K.W."/>
            <person name="Condon B.J."/>
            <person name="Copeland A.C."/>
            <person name="Dhillon B."/>
            <person name="Glaser F."/>
            <person name="Hesse C.N."/>
            <person name="Kosti I."/>
            <person name="LaButti K."/>
            <person name="Lindquist E.A."/>
            <person name="Lucas S."/>
            <person name="Salamov A.A."/>
            <person name="Bradshaw R.E."/>
            <person name="Ciuffetti L."/>
            <person name="Hamelin R.C."/>
            <person name="Kema G.H.J."/>
            <person name="Lawrence C."/>
            <person name="Scott J.A."/>
            <person name="Spatafora J.W."/>
            <person name="Turgeon B.G."/>
            <person name="de Wit P.J.G.M."/>
            <person name="Zhong S."/>
            <person name="Goodwin S.B."/>
            <person name="Grigoriev I.V."/>
        </authorList>
    </citation>
    <scope>NUCLEOTIDE SEQUENCE [LARGE SCALE GENOMIC DNA]</scope>
    <source>
        <strain evidence="4">NZE10 / CBS 128990</strain>
    </source>
</reference>
<name>N1PSK7_DOTSN</name>
<sequence length="335" mass="36184">MSPGDSSSDNSGPAIALYTLLPGLVQRRLSTKLRSLRRSLSQCEAPTRHTRPVSQSSIDSITPPPSYHFDAEETDPADEQPDIFQSLPSSEPPSRPSSSGSTTPTQTHEKGSGVHWRYADQGLYILKFAAQEASTHAPSSRLIRRQYVDGAACMLRGLPSDMSAEEEESIREALPIALSDLRNHGGDVLVRRHAGGMQRTGPTARARQSILHQWVAAATLYIFLVVGFVLPYLQLLLRQAYQLDRKHKISDRVLAQGMLIADAMGKRTLTLAASVCALNDGKVGDSMREAGVYLVQGFSGGVYDGLGDGMQALGLRGGSDLHDESASGSFAPSRR</sequence>
<dbReference type="HOGENOM" id="CLU_071891_0_0_1"/>
<evidence type="ECO:0000256" key="2">
    <source>
        <dbReference type="SAM" id="Phobius"/>
    </source>
</evidence>
<keyword evidence="2" id="KW-0472">Membrane</keyword>
<feature type="compositionally biased region" description="Low complexity" evidence="1">
    <location>
        <begin position="96"/>
        <end position="106"/>
    </location>
</feature>
<reference evidence="4" key="1">
    <citation type="journal article" date="2012" name="PLoS Genet.">
        <title>The genomes of the fungal plant pathogens Cladosporium fulvum and Dothistroma septosporum reveal adaptation to different hosts and lifestyles but also signatures of common ancestry.</title>
        <authorList>
            <person name="de Wit P.J.G.M."/>
            <person name="van der Burgt A."/>
            <person name="Oekmen B."/>
            <person name="Stergiopoulos I."/>
            <person name="Abd-Elsalam K.A."/>
            <person name="Aerts A.L."/>
            <person name="Bahkali A.H."/>
            <person name="Beenen H.G."/>
            <person name="Chettri P."/>
            <person name="Cox M.P."/>
            <person name="Datema E."/>
            <person name="de Vries R.P."/>
            <person name="Dhillon B."/>
            <person name="Ganley A.R."/>
            <person name="Griffiths S.A."/>
            <person name="Guo Y."/>
            <person name="Hamelin R.C."/>
            <person name="Henrissat B."/>
            <person name="Kabir M.S."/>
            <person name="Jashni M.K."/>
            <person name="Kema G."/>
            <person name="Klaubauf S."/>
            <person name="Lapidus A."/>
            <person name="Levasseur A."/>
            <person name="Lindquist E."/>
            <person name="Mehrabi R."/>
            <person name="Ohm R.A."/>
            <person name="Owen T.J."/>
            <person name="Salamov A."/>
            <person name="Schwelm A."/>
            <person name="Schijlen E."/>
            <person name="Sun H."/>
            <person name="van den Burg H.A."/>
            <person name="van Ham R.C.H.J."/>
            <person name="Zhang S."/>
            <person name="Goodwin S.B."/>
            <person name="Grigoriev I.V."/>
            <person name="Collemare J."/>
            <person name="Bradshaw R.E."/>
        </authorList>
    </citation>
    <scope>NUCLEOTIDE SEQUENCE [LARGE SCALE GENOMIC DNA]</scope>
    <source>
        <strain evidence="4">NZE10 / CBS 128990</strain>
    </source>
</reference>
<organism evidence="3 4">
    <name type="scientific">Dothistroma septosporum (strain NZE10 / CBS 128990)</name>
    <name type="common">Red band needle blight fungus</name>
    <name type="synonym">Mycosphaerella pini</name>
    <dbReference type="NCBI Taxonomy" id="675120"/>
    <lineage>
        <taxon>Eukaryota</taxon>
        <taxon>Fungi</taxon>
        <taxon>Dikarya</taxon>
        <taxon>Ascomycota</taxon>
        <taxon>Pezizomycotina</taxon>
        <taxon>Dothideomycetes</taxon>
        <taxon>Dothideomycetidae</taxon>
        <taxon>Mycosphaerellales</taxon>
        <taxon>Mycosphaerellaceae</taxon>
        <taxon>Dothistroma</taxon>
    </lineage>
</organism>
<keyword evidence="2" id="KW-1133">Transmembrane helix</keyword>
<gene>
    <name evidence="3" type="ORF">DOTSEDRAFT_70436</name>
</gene>
<dbReference type="STRING" id="675120.N1PSK7"/>
<keyword evidence="2" id="KW-0812">Transmembrane</keyword>
<feature type="region of interest" description="Disordered" evidence="1">
    <location>
        <begin position="37"/>
        <end position="113"/>
    </location>
</feature>
<dbReference type="EMBL" id="KB446537">
    <property type="protein sequence ID" value="EME46436.1"/>
    <property type="molecule type" value="Genomic_DNA"/>
</dbReference>
<protein>
    <submittedName>
        <fullName evidence="3">Uncharacterized protein</fullName>
    </submittedName>
</protein>
<proteinExistence type="predicted"/>
<evidence type="ECO:0000256" key="1">
    <source>
        <dbReference type="SAM" id="MobiDB-lite"/>
    </source>
</evidence>
<feature type="transmembrane region" description="Helical" evidence="2">
    <location>
        <begin position="214"/>
        <end position="237"/>
    </location>
</feature>
<evidence type="ECO:0000313" key="3">
    <source>
        <dbReference type="EMBL" id="EME46436.1"/>
    </source>
</evidence>
<dbReference type="OMA" id="IHRGVQM"/>
<evidence type="ECO:0000313" key="4">
    <source>
        <dbReference type="Proteomes" id="UP000016933"/>
    </source>
</evidence>
<dbReference type="AlphaFoldDB" id="N1PSK7"/>
<feature type="non-terminal residue" evidence="3">
    <location>
        <position position="1"/>
    </location>
</feature>
<accession>N1PSK7</accession>
<feature type="compositionally biased region" description="Acidic residues" evidence="1">
    <location>
        <begin position="72"/>
        <end position="81"/>
    </location>
</feature>
<dbReference type="eggNOG" id="ENOG502S06P">
    <property type="taxonomic scope" value="Eukaryota"/>
</dbReference>
<dbReference type="OrthoDB" id="190201at2759"/>